<dbReference type="EMBL" id="CP030104">
    <property type="protein sequence ID" value="AWX46115.1"/>
    <property type="molecule type" value="Genomic_DNA"/>
</dbReference>
<dbReference type="AlphaFoldDB" id="A0A2Z4LVY7"/>
<dbReference type="KEGG" id="spon:HME9304_03147"/>
<keyword evidence="1" id="KW-0472">Membrane</keyword>
<keyword evidence="1" id="KW-1133">Transmembrane helix</keyword>
<evidence type="ECO:0000313" key="3">
    <source>
        <dbReference type="Proteomes" id="UP000248536"/>
    </source>
</evidence>
<evidence type="ECO:0000256" key="1">
    <source>
        <dbReference type="SAM" id="Phobius"/>
    </source>
</evidence>
<organism evidence="2 3">
    <name type="scientific">Flagellimonas maritima</name>
    <dbReference type="NCBI Taxonomy" id="1383885"/>
    <lineage>
        <taxon>Bacteria</taxon>
        <taxon>Pseudomonadati</taxon>
        <taxon>Bacteroidota</taxon>
        <taxon>Flavobacteriia</taxon>
        <taxon>Flavobacteriales</taxon>
        <taxon>Flavobacteriaceae</taxon>
        <taxon>Flagellimonas</taxon>
    </lineage>
</organism>
<proteinExistence type="predicted"/>
<sequence>MYVWLTILYEWNLRFVVKSHSTHIALPPIVGQLIRVYSLLVICFLKEFMNLKCDLASA</sequence>
<keyword evidence="3" id="KW-1185">Reference proteome</keyword>
<accession>A0A2Z4LVY7</accession>
<reference evidence="2 3" key="1">
    <citation type="submission" date="2018-06" db="EMBL/GenBank/DDBJ databases">
        <title>Spongiibacterium sp. HME9304 Genome sequencing and assembly.</title>
        <authorList>
            <person name="Kang H."/>
            <person name="Kim H."/>
            <person name="Joh K."/>
        </authorList>
    </citation>
    <scope>NUCLEOTIDE SEQUENCE [LARGE SCALE GENOMIC DNA]</scope>
    <source>
        <strain evidence="2 3">HME9304</strain>
    </source>
</reference>
<name>A0A2Z4LVY7_9FLAO</name>
<evidence type="ECO:0000313" key="2">
    <source>
        <dbReference type="EMBL" id="AWX46115.1"/>
    </source>
</evidence>
<dbReference type="Proteomes" id="UP000248536">
    <property type="component" value="Chromosome"/>
</dbReference>
<gene>
    <name evidence="2" type="ORF">HME9304_03147</name>
</gene>
<keyword evidence="1" id="KW-0812">Transmembrane</keyword>
<protein>
    <submittedName>
        <fullName evidence="2">Uncharacterized protein</fullName>
    </submittedName>
</protein>
<feature type="transmembrane region" description="Helical" evidence="1">
    <location>
        <begin position="24"/>
        <end position="45"/>
    </location>
</feature>